<evidence type="ECO:0000259" key="1">
    <source>
        <dbReference type="PROSITE" id="PS50041"/>
    </source>
</evidence>
<gene>
    <name evidence="2" type="ORF">MGAL_10B049113</name>
</gene>
<feature type="domain" description="C-type lectin" evidence="1">
    <location>
        <begin position="50"/>
        <end position="134"/>
    </location>
</feature>
<evidence type="ECO:0000313" key="3">
    <source>
        <dbReference type="Proteomes" id="UP000596742"/>
    </source>
</evidence>
<dbReference type="CDD" id="cd00037">
    <property type="entry name" value="CLECT"/>
    <property type="match status" value="1"/>
</dbReference>
<protein>
    <recommendedName>
        <fullName evidence="1">C-type lectin domain-containing protein</fullName>
    </recommendedName>
</protein>
<dbReference type="PROSITE" id="PS50041">
    <property type="entry name" value="C_TYPE_LECTIN_2"/>
    <property type="match status" value="1"/>
</dbReference>
<dbReference type="EMBL" id="UYJE01003416">
    <property type="protein sequence ID" value="VDI19115.1"/>
    <property type="molecule type" value="Genomic_DNA"/>
</dbReference>
<dbReference type="InterPro" id="IPR001304">
    <property type="entry name" value="C-type_lectin-like"/>
</dbReference>
<organism evidence="2 3">
    <name type="scientific">Mytilus galloprovincialis</name>
    <name type="common">Mediterranean mussel</name>
    <dbReference type="NCBI Taxonomy" id="29158"/>
    <lineage>
        <taxon>Eukaryota</taxon>
        <taxon>Metazoa</taxon>
        <taxon>Spiralia</taxon>
        <taxon>Lophotrochozoa</taxon>
        <taxon>Mollusca</taxon>
        <taxon>Bivalvia</taxon>
        <taxon>Autobranchia</taxon>
        <taxon>Pteriomorphia</taxon>
        <taxon>Mytilida</taxon>
        <taxon>Mytiloidea</taxon>
        <taxon>Mytilidae</taxon>
        <taxon>Mytilinae</taxon>
        <taxon>Mytilus</taxon>
    </lineage>
</organism>
<dbReference type="OrthoDB" id="6271941at2759"/>
<name>A0A8B6DIB7_MYTGA</name>
<dbReference type="AlphaFoldDB" id="A0A8B6DIB7"/>
<dbReference type="SUPFAM" id="SSF56436">
    <property type="entry name" value="C-type lectin-like"/>
    <property type="match status" value="1"/>
</dbReference>
<dbReference type="InterPro" id="IPR016186">
    <property type="entry name" value="C-type_lectin-like/link_sf"/>
</dbReference>
<proteinExistence type="predicted"/>
<sequence length="134" mass="15197">MASFDEVNSTCRLDYSGNCCIQMEPGDGWTVIKRKTNVFNTSSSVGDLSFGTSFYKVVDEHVNWTTAKENCISLGGKLAEFETAEENEYIKNELRTLDATVDGHWLGGYNFNNDNDMEWISHPDQVMPFSDMVW</sequence>
<dbReference type="Pfam" id="PF00059">
    <property type="entry name" value="Lectin_C"/>
    <property type="match status" value="1"/>
</dbReference>
<dbReference type="Proteomes" id="UP000596742">
    <property type="component" value="Unassembled WGS sequence"/>
</dbReference>
<evidence type="ECO:0000313" key="2">
    <source>
        <dbReference type="EMBL" id="VDI19115.1"/>
    </source>
</evidence>
<accession>A0A8B6DIB7</accession>
<keyword evidence="3" id="KW-1185">Reference proteome</keyword>
<comment type="caution">
    <text evidence="2">The sequence shown here is derived from an EMBL/GenBank/DDBJ whole genome shotgun (WGS) entry which is preliminary data.</text>
</comment>
<reference evidence="2" key="1">
    <citation type="submission" date="2018-11" db="EMBL/GenBank/DDBJ databases">
        <authorList>
            <person name="Alioto T."/>
            <person name="Alioto T."/>
        </authorList>
    </citation>
    <scope>NUCLEOTIDE SEQUENCE</scope>
</reference>
<dbReference type="InterPro" id="IPR016187">
    <property type="entry name" value="CTDL_fold"/>
</dbReference>
<dbReference type="Gene3D" id="3.10.100.10">
    <property type="entry name" value="Mannose-Binding Protein A, subunit A"/>
    <property type="match status" value="1"/>
</dbReference>